<proteinExistence type="predicted"/>
<name>A0A9W7ENF5_9STRA</name>
<protein>
    <submittedName>
        <fullName evidence="3">Uncharacterized protein</fullName>
    </submittedName>
</protein>
<dbReference type="Gene3D" id="1.25.40.10">
    <property type="entry name" value="Tetratricopeptide repeat domain"/>
    <property type="match status" value="1"/>
</dbReference>
<feature type="compositionally biased region" description="Low complexity" evidence="2">
    <location>
        <begin position="292"/>
        <end position="320"/>
    </location>
</feature>
<evidence type="ECO:0000256" key="1">
    <source>
        <dbReference type="PROSITE-ProRule" id="PRU00339"/>
    </source>
</evidence>
<feature type="compositionally biased region" description="Pro residues" evidence="2">
    <location>
        <begin position="321"/>
        <end position="335"/>
    </location>
</feature>
<feature type="compositionally biased region" description="Low complexity" evidence="2">
    <location>
        <begin position="489"/>
        <end position="506"/>
    </location>
</feature>
<evidence type="ECO:0000313" key="4">
    <source>
        <dbReference type="Proteomes" id="UP001165160"/>
    </source>
</evidence>
<keyword evidence="1" id="KW-0802">TPR repeat</keyword>
<feature type="repeat" description="TPR" evidence="1">
    <location>
        <begin position="353"/>
        <end position="386"/>
    </location>
</feature>
<reference evidence="4" key="1">
    <citation type="journal article" date="2023" name="Commun. Biol.">
        <title>Genome analysis of Parmales, the sister group of diatoms, reveals the evolutionary specialization of diatoms from phago-mixotrophs to photoautotrophs.</title>
        <authorList>
            <person name="Ban H."/>
            <person name="Sato S."/>
            <person name="Yoshikawa S."/>
            <person name="Yamada K."/>
            <person name="Nakamura Y."/>
            <person name="Ichinomiya M."/>
            <person name="Sato N."/>
            <person name="Blanc-Mathieu R."/>
            <person name="Endo H."/>
            <person name="Kuwata A."/>
            <person name="Ogata H."/>
        </authorList>
    </citation>
    <scope>NUCLEOTIDE SEQUENCE [LARGE SCALE GENOMIC DNA]</scope>
    <source>
        <strain evidence="4">NIES 3699</strain>
    </source>
</reference>
<feature type="region of interest" description="Disordered" evidence="2">
    <location>
        <begin position="228"/>
        <end position="261"/>
    </location>
</feature>
<accession>A0A9W7ENF5</accession>
<sequence length="523" mass="57280">MSTPMSDKELNAILLSHIYTLTPLNATMHEIMFSSTSPAVLNNHAVLLEATSGSGLPSPSSYIRHLRTLSTPNSKYTRTLTTLQKTLYESLRGDGPIFHYALAKALQPIPAEYWEEGVKEIMGLLTEGMGISNNEEERRKGERMVEEFVKYVEGVEGGGREKEKEEQEEIKTIEKLDMVLRQLKEVGSEHNGQHLPTRGGNIDRTGAASDTVELRYELESLREEMRRLTSSISSGGGERATQNFATPIQSQTQTQPQVQQKYEEKVEVRRLFVSDEVKAKDEVRTLPPVAGTSSTPSSTPTEPETSTSSTSSTSSTTTPEIPTPPPPPPQPPQPSLPLYIPTPVTPPPPSPQITSLLNVANAYIDKSQFHPAVLQFKKIVKRSPHHLGARIGLATFLEKQGKECIKEWTEAMKVAKDVGDEKVGLLWEKVKSLIVDGGSSEDIEVVKRACWSEGMVAEVEGVKVLEGGEKRRKGGGGGGIMQGGGLGSGSSVFQQQQEQGQEQGAQDDPLNKLEEGAKIYEQR</sequence>
<keyword evidence="4" id="KW-1185">Reference proteome</keyword>
<dbReference type="Proteomes" id="UP001165160">
    <property type="component" value="Unassembled WGS sequence"/>
</dbReference>
<feature type="compositionally biased region" description="Low complexity" evidence="2">
    <location>
        <begin position="246"/>
        <end position="260"/>
    </location>
</feature>
<feature type="region of interest" description="Disordered" evidence="2">
    <location>
        <begin position="282"/>
        <end position="347"/>
    </location>
</feature>
<gene>
    <name evidence="3" type="ORF">TrVE_jg10945</name>
</gene>
<dbReference type="InterPro" id="IPR019734">
    <property type="entry name" value="TPR_rpt"/>
</dbReference>
<feature type="compositionally biased region" description="Basic and acidic residues" evidence="2">
    <location>
        <begin position="509"/>
        <end position="523"/>
    </location>
</feature>
<evidence type="ECO:0000256" key="2">
    <source>
        <dbReference type="SAM" id="MobiDB-lite"/>
    </source>
</evidence>
<dbReference type="SUPFAM" id="SSF48452">
    <property type="entry name" value="TPR-like"/>
    <property type="match status" value="1"/>
</dbReference>
<dbReference type="InterPro" id="IPR011990">
    <property type="entry name" value="TPR-like_helical_dom_sf"/>
</dbReference>
<feature type="region of interest" description="Disordered" evidence="2">
    <location>
        <begin position="468"/>
        <end position="523"/>
    </location>
</feature>
<evidence type="ECO:0000313" key="3">
    <source>
        <dbReference type="EMBL" id="GMH87124.1"/>
    </source>
</evidence>
<comment type="caution">
    <text evidence="3">The sequence shown here is derived from an EMBL/GenBank/DDBJ whole genome shotgun (WGS) entry which is preliminary data.</text>
</comment>
<feature type="compositionally biased region" description="Gly residues" evidence="2">
    <location>
        <begin position="475"/>
        <end position="488"/>
    </location>
</feature>
<dbReference type="EMBL" id="BRXX01000068">
    <property type="protein sequence ID" value="GMH87124.1"/>
    <property type="molecule type" value="Genomic_DNA"/>
</dbReference>
<dbReference type="PROSITE" id="PS50005">
    <property type="entry name" value="TPR"/>
    <property type="match status" value="1"/>
</dbReference>
<organism evidence="3 4">
    <name type="scientific">Triparma verrucosa</name>
    <dbReference type="NCBI Taxonomy" id="1606542"/>
    <lineage>
        <taxon>Eukaryota</taxon>
        <taxon>Sar</taxon>
        <taxon>Stramenopiles</taxon>
        <taxon>Ochrophyta</taxon>
        <taxon>Bolidophyceae</taxon>
        <taxon>Parmales</taxon>
        <taxon>Triparmaceae</taxon>
        <taxon>Triparma</taxon>
    </lineage>
</organism>
<dbReference type="AlphaFoldDB" id="A0A9W7ENF5"/>